<keyword evidence="3" id="KW-1185">Reference proteome</keyword>
<dbReference type="OrthoDB" id="10487834at2759"/>
<evidence type="ECO:0000313" key="3">
    <source>
        <dbReference type="Proteomes" id="UP000327118"/>
    </source>
</evidence>
<dbReference type="AlphaFoldDB" id="A0A5N6YVV9"/>
<keyword evidence="1" id="KW-0812">Transmembrane</keyword>
<evidence type="ECO:0000256" key="1">
    <source>
        <dbReference type="SAM" id="Phobius"/>
    </source>
</evidence>
<feature type="transmembrane region" description="Helical" evidence="1">
    <location>
        <begin position="81"/>
        <end position="102"/>
    </location>
</feature>
<organism evidence="2 3">
    <name type="scientific">Aspergillus coremiiformis</name>
    <dbReference type="NCBI Taxonomy" id="138285"/>
    <lineage>
        <taxon>Eukaryota</taxon>
        <taxon>Fungi</taxon>
        <taxon>Dikarya</taxon>
        <taxon>Ascomycota</taxon>
        <taxon>Pezizomycotina</taxon>
        <taxon>Eurotiomycetes</taxon>
        <taxon>Eurotiomycetidae</taxon>
        <taxon>Eurotiales</taxon>
        <taxon>Aspergillaceae</taxon>
        <taxon>Aspergillus</taxon>
        <taxon>Aspergillus subgen. Circumdati</taxon>
    </lineage>
</organism>
<sequence>MTVETYLIFRFLAFFTIRAQRCTPFAFAPIYHCHNCKGRRLLFRLCGKAAFYFIFSPFWRNISCDSSPFYRRNKKDTKTRFGTCFLLALFLWDNSWMSWVSIC</sequence>
<protein>
    <submittedName>
        <fullName evidence="2">Uncharacterized protein</fullName>
    </submittedName>
</protein>
<dbReference type="EMBL" id="ML739293">
    <property type="protein sequence ID" value="KAE8349581.1"/>
    <property type="molecule type" value="Genomic_DNA"/>
</dbReference>
<gene>
    <name evidence="2" type="ORF">BDV28DRAFT_140968</name>
</gene>
<keyword evidence="1" id="KW-0472">Membrane</keyword>
<reference evidence="3" key="1">
    <citation type="submission" date="2019-04" db="EMBL/GenBank/DDBJ databases">
        <title>Friends and foes A comparative genomics studyof 23 Aspergillus species from section Flavi.</title>
        <authorList>
            <consortium name="DOE Joint Genome Institute"/>
            <person name="Kjaerbolling I."/>
            <person name="Vesth T."/>
            <person name="Frisvad J.C."/>
            <person name="Nybo J.L."/>
            <person name="Theobald S."/>
            <person name="Kildgaard S."/>
            <person name="Isbrandt T."/>
            <person name="Kuo A."/>
            <person name="Sato A."/>
            <person name="Lyhne E.K."/>
            <person name="Kogle M.E."/>
            <person name="Wiebenga A."/>
            <person name="Kun R.S."/>
            <person name="Lubbers R.J."/>
            <person name="Makela M.R."/>
            <person name="Barry K."/>
            <person name="Chovatia M."/>
            <person name="Clum A."/>
            <person name="Daum C."/>
            <person name="Haridas S."/>
            <person name="He G."/>
            <person name="LaButti K."/>
            <person name="Lipzen A."/>
            <person name="Mondo S."/>
            <person name="Riley R."/>
            <person name="Salamov A."/>
            <person name="Simmons B.A."/>
            <person name="Magnuson J.K."/>
            <person name="Henrissat B."/>
            <person name="Mortensen U.H."/>
            <person name="Larsen T.O."/>
            <person name="Devries R.P."/>
            <person name="Grigoriev I.V."/>
            <person name="Machida M."/>
            <person name="Baker S.E."/>
            <person name="Andersen M.R."/>
        </authorList>
    </citation>
    <scope>NUCLEOTIDE SEQUENCE [LARGE SCALE GENOMIC DNA]</scope>
    <source>
        <strain evidence="3">CBS 553.77</strain>
    </source>
</reference>
<dbReference type="Proteomes" id="UP000327118">
    <property type="component" value="Unassembled WGS sequence"/>
</dbReference>
<keyword evidence="1" id="KW-1133">Transmembrane helix</keyword>
<evidence type="ECO:0000313" key="2">
    <source>
        <dbReference type="EMBL" id="KAE8349581.1"/>
    </source>
</evidence>
<accession>A0A5N6YVV9</accession>
<name>A0A5N6YVV9_9EURO</name>
<proteinExistence type="predicted"/>